<feature type="region of interest" description="Disordered" evidence="1">
    <location>
        <begin position="76"/>
        <end position="144"/>
    </location>
</feature>
<feature type="compositionally biased region" description="Basic and acidic residues" evidence="1">
    <location>
        <begin position="99"/>
        <end position="112"/>
    </location>
</feature>
<dbReference type="InterPro" id="IPR055595">
    <property type="entry name" value="DUF7171"/>
</dbReference>
<dbReference type="Proteomes" id="UP000319792">
    <property type="component" value="Unassembled WGS sequence"/>
</dbReference>
<accession>A0A5C5RJT3</accession>
<proteinExistence type="predicted"/>
<feature type="compositionally biased region" description="Basic and acidic residues" evidence="1">
    <location>
        <begin position="124"/>
        <end position="134"/>
    </location>
</feature>
<dbReference type="Pfam" id="PF23785">
    <property type="entry name" value="DUF7171"/>
    <property type="match status" value="1"/>
</dbReference>
<organism evidence="2 3">
    <name type="scientific">Tsukamurella sputi</name>
    <dbReference type="NCBI Taxonomy" id="2591848"/>
    <lineage>
        <taxon>Bacteria</taxon>
        <taxon>Bacillati</taxon>
        <taxon>Actinomycetota</taxon>
        <taxon>Actinomycetes</taxon>
        <taxon>Mycobacteriales</taxon>
        <taxon>Tsukamurellaceae</taxon>
        <taxon>Tsukamurella</taxon>
    </lineage>
</organism>
<sequence>MAEINTIDGESEGAGLCKWKFAGSPEDMFEHHPKVGEIRVLTITVECTSTGTEKLASGTRQFANFKVRETNVGTAGTLKGMKGTGEIPGQTSIEDELGDEPRPDLGDYRPDEPGGDWVPPADQVGKDGEGRAPDNVRGMFSDPA</sequence>
<reference evidence="2 3" key="1">
    <citation type="submission" date="2019-06" db="EMBL/GenBank/DDBJ databases">
        <authorList>
            <person name="Teng J.L.L."/>
            <person name="Lee H.H."/>
            <person name="Lau S.K.P."/>
            <person name="Woo P.C.Y."/>
        </authorList>
    </citation>
    <scope>NUCLEOTIDE SEQUENCE [LARGE SCALE GENOMIC DNA]</scope>
    <source>
        <strain evidence="2 3">HKU70</strain>
    </source>
</reference>
<reference evidence="2 3" key="2">
    <citation type="submission" date="2019-08" db="EMBL/GenBank/DDBJ databases">
        <title>Tsukamurella conjunctivitidis sp. nov., Tsukamurella assacharolytica sp. nov. and Tsukamurella sputae sp. nov. isolated from patients with conjunctivitis, bacteraemia (lymphoma) and respiratory infection (sputum) in Hong Kong.</title>
        <authorList>
            <person name="Fok K.M.N."/>
            <person name="Fong J.Y.H."/>
        </authorList>
    </citation>
    <scope>NUCLEOTIDE SEQUENCE [LARGE SCALE GENOMIC DNA]</scope>
    <source>
        <strain evidence="2 3">HKU70</strain>
    </source>
</reference>
<evidence type="ECO:0000313" key="2">
    <source>
        <dbReference type="EMBL" id="TWS23197.1"/>
    </source>
</evidence>
<dbReference type="RefSeq" id="WP_146434632.1">
    <property type="nucleotide sequence ID" value="NZ_VIGV01000004.1"/>
</dbReference>
<dbReference type="AlphaFoldDB" id="A0A5C5RJT3"/>
<keyword evidence="3" id="KW-1185">Reference proteome</keyword>
<name>A0A5C5RJT3_9ACTN</name>
<dbReference type="EMBL" id="VIGV01000004">
    <property type="protein sequence ID" value="TWS23197.1"/>
    <property type="molecule type" value="Genomic_DNA"/>
</dbReference>
<comment type="caution">
    <text evidence="2">The sequence shown here is derived from an EMBL/GenBank/DDBJ whole genome shotgun (WGS) entry which is preliminary data.</text>
</comment>
<dbReference type="OrthoDB" id="10015528at2"/>
<gene>
    <name evidence="2" type="ORF">FK268_12825</name>
</gene>
<evidence type="ECO:0000256" key="1">
    <source>
        <dbReference type="SAM" id="MobiDB-lite"/>
    </source>
</evidence>
<protein>
    <submittedName>
        <fullName evidence="2">Uncharacterized protein</fullName>
    </submittedName>
</protein>
<evidence type="ECO:0000313" key="3">
    <source>
        <dbReference type="Proteomes" id="UP000319792"/>
    </source>
</evidence>